<gene>
    <name evidence="15" type="primary">modA</name>
    <name evidence="15" type="ORF">GWI72_15045</name>
</gene>
<organism evidence="15 16">
    <name type="scientific">Pannonibacter tanglangensis</name>
    <dbReference type="NCBI Taxonomy" id="2750084"/>
    <lineage>
        <taxon>Bacteria</taxon>
        <taxon>Pseudomonadati</taxon>
        <taxon>Pseudomonadota</taxon>
        <taxon>Alphaproteobacteria</taxon>
        <taxon>Hyphomicrobiales</taxon>
        <taxon>Stappiaceae</taxon>
        <taxon>Pannonibacter</taxon>
    </lineage>
</organism>
<name>A0A7X5JAM7_9HYPH</name>
<keyword evidence="16" id="KW-1185">Reference proteome</keyword>
<sequence>MPSLRKTLAAACALAVLTLSAGLGAVPAARAAETTVFAAASLKTALDEITAAYAAGGGGKVTVSYGGSSTLAKQIEQGAPADIFISASVDWMDTLAEGKLIRPDSRVDLLGNTLVLVAHGADAPKLEISGQLDLAGLLGDGRLAMALVDSVPAGVYGKAALTSLGLWPSVEAKVVQSNNVRIALSLVASGDAPFGIVYASDARAESNVSVVGTFPAGSHAPIVFPVALTADARPEAEAFLAFLLGASARAAFERQGFQVLAN</sequence>
<comment type="similarity">
    <text evidence="2">Belongs to the bacterial solute-binding protein ModA family.</text>
</comment>
<evidence type="ECO:0000256" key="6">
    <source>
        <dbReference type="ARBA" id="ARBA00022729"/>
    </source>
</evidence>
<keyword evidence="6 14" id="KW-0732">Signal</keyword>
<feature type="binding site" evidence="13">
    <location>
        <position position="68"/>
    </location>
    <ligand>
        <name>molybdate</name>
        <dbReference type="ChEBI" id="CHEBI:36264"/>
    </ligand>
</feature>
<dbReference type="Pfam" id="PF13531">
    <property type="entry name" value="SBP_bac_11"/>
    <property type="match status" value="1"/>
</dbReference>
<dbReference type="GO" id="GO:0015689">
    <property type="term" value="P:molybdate ion transport"/>
    <property type="evidence" value="ECO:0007669"/>
    <property type="project" value="InterPro"/>
</dbReference>
<dbReference type="Proteomes" id="UP000586722">
    <property type="component" value="Unassembled WGS sequence"/>
</dbReference>
<dbReference type="GO" id="GO:0030288">
    <property type="term" value="C:outer membrane-bounded periplasmic space"/>
    <property type="evidence" value="ECO:0007669"/>
    <property type="project" value="TreeGrafter"/>
</dbReference>
<comment type="subcellular location">
    <subcellularLocation>
        <location evidence="1">Cell membrane</location>
    </subcellularLocation>
</comment>
<feature type="chain" id="PRO_5030591619" description="Molybdate-binding protein ModA" evidence="14">
    <location>
        <begin position="32"/>
        <end position="262"/>
    </location>
</feature>
<evidence type="ECO:0000313" key="15">
    <source>
        <dbReference type="EMBL" id="NBN79591.1"/>
    </source>
</evidence>
<dbReference type="GO" id="GO:0046872">
    <property type="term" value="F:metal ion binding"/>
    <property type="evidence" value="ECO:0007669"/>
    <property type="project" value="UniProtKB-KW"/>
</dbReference>
<dbReference type="AlphaFoldDB" id="A0A7X5JAM7"/>
<keyword evidence="4" id="KW-1003">Cell membrane</keyword>
<evidence type="ECO:0000256" key="4">
    <source>
        <dbReference type="ARBA" id="ARBA00022475"/>
    </source>
</evidence>
<evidence type="ECO:0000256" key="1">
    <source>
        <dbReference type="ARBA" id="ARBA00004236"/>
    </source>
</evidence>
<proteinExistence type="inferred from homology"/>
<comment type="subunit">
    <text evidence="10">The complex is composed of two ATP-binding proteins (ModC), two transmembrane proteins (ModB) and a solute-binding protein (ModA).</text>
</comment>
<comment type="function">
    <text evidence="9">Involved in the transport of molybdenum into the cell. Part of the binding-protein-dependent transport system ModABCD.</text>
</comment>
<dbReference type="FunFam" id="3.40.190.10:FF:000030">
    <property type="entry name" value="Molybdate ABC transporter substrate-binding protein"/>
    <property type="match status" value="1"/>
</dbReference>
<keyword evidence="7" id="KW-0472">Membrane</keyword>
<feature type="binding site" evidence="13">
    <location>
        <position position="41"/>
    </location>
    <ligand>
        <name>molybdate</name>
        <dbReference type="ChEBI" id="CHEBI:36264"/>
    </ligand>
</feature>
<evidence type="ECO:0000313" key="16">
    <source>
        <dbReference type="Proteomes" id="UP000586722"/>
    </source>
</evidence>
<dbReference type="GO" id="GO:0005886">
    <property type="term" value="C:plasma membrane"/>
    <property type="evidence" value="ECO:0007669"/>
    <property type="project" value="UniProtKB-SubCell"/>
</dbReference>
<dbReference type="InterPro" id="IPR050682">
    <property type="entry name" value="ModA/WtpA"/>
</dbReference>
<evidence type="ECO:0000256" key="9">
    <source>
        <dbReference type="ARBA" id="ARBA00056002"/>
    </source>
</evidence>
<evidence type="ECO:0000256" key="8">
    <source>
        <dbReference type="ARBA" id="ARBA00023245"/>
    </source>
</evidence>
<keyword evidence="3" id="KW-0813">Transport</keyword>
<keyword evidence="5 13" id="KW-0479">Metal-binding</keyword>
<feature type="signal peptide" evidence="14">
    <location>
        <begin position="1"/>
        <end position="31"/>
    </location>
</feature>
<evidence type="ECO:0000256" key="5">
    <source>
        <dbReference type="ARBA" id="ARBA00022723"/>
    </source>
</evidence>
<evidence type="ECO:0000256" key="14">
    <source>
        <dbReference type="SAM" id="SignalP"/>
    </source>
</evidence>
<dbReference type="SUPFAM" id="SSF53850">
    <property type="entry name" value="Periplasmic binding protein-like II"/>
    <property type="match status" value="1"/>
</dbReference>
<feature type="binding site" evidence="13">
    <location>
        <position position="198"/>
    </location>
    <ligand>
        <name>molybdate</name>
        <dbReference type="ChEBI" id="CHEBI:36264"/>
    </ligand>
</feature>
<dbReference type="InterPro" id="IPR005950">
    <property type="entry name" value="ModA"/>
</dbReference>
<dbReference type="PANTHER" id="PTHR30632">
    <property type="entry name" value="MOLYBDATE-BINDING PERIPLASMIC PROTEIN"/>
    <property type="match status" value="1"/>
</dbReference>
<evidence type="ECO:0000256" key="3">
    <source>
        <dbReference type="ARBA" id="ARBA00022448"/>
    </source>
</evidence>
<keyword evidence="8" id="KW-0826">Tungsten</keyword>
<dbReference type="EMBL" id="JAABLQ010000002">
    <property type="protein sequence ID" value="NBN79591.1"/>
    <property type="molecule type" value="Genomic_DNA"/>
</dbReference>
<keyword evidence="13" id="KW-0500">Molybdenum</keyword>
<evidence type="ECO:0000256" key="2">
    <source>
        <dbReference type="ARBA" id="ARBA00009175"/>
    </source>
</evidence>
<protein>
    <recommendedName>
        <fullName evidence="11">Molybdate-binding protein ModA</fullName>
    </recommendedName>
    <alternativeName>
        <fullName evidence="12">Molybdate/tungstate-binding protein ModA</fullName>
    </alternativeName>
</protein>
<dbReference type="Gene3D" id="3.40.190.10">
    <property type="entry name" value="Periplasmic binding protein-like II"/>
    <property type="match status" value="2"/>
</dbReference>
<evidence type="ECO:0000256" key="11">
    <source>
        <dbReference type="ARBA" id="ARBA00073171"/>
    </source>
</evidence>
<feature type="binding site" evidence="13">
    <location>
        <position position="180"/>
    </location>
    <ligand>
        <name>molybdate</name>
        <dbReference type="ChEBI" id="CHEBI:36264"/>
    </ligand>
</feature>
<accession>A0A7X5JAM7</accession>
<evidence type="ECO:0000256" key="12">
    <source>
        <dbReference type="ARBA" id="ARBA00078141"/>
    </source>
</evidence>
<dbReference type="PANTHER" id="PTHR30632:SF17">
    <property type="entry name" value="MOLYBDATE-BINDING PROTEIN MODA"/>
    <property type="match status" value="1"/>
</dbReference>
<evidence type="ECO:0000256" key="7">
    <source>
        <dbReference type="ARBA" id="ARBA00023136"/>
    </source>
</evidence>
<evidence type="ECO:0000256" key="13">
    <source>
        <dbReference type="PIRSR" id="PIRSR004846-1"/>
    </source>
</evidence>
<evidence type="ECO:0000256" key="10">
    <source>
        <dbReference type="ARBA" id="ARBA00062515"/>
    </source>
</evidence>
<dbReference type="NCBIfam" id="TIGR01256">
    <property type="entry name" value="modA"/>
    <property type="match status" value="1"/>
</dbReference>
<feature type="binding site" evidence="13">
    <location>
        <position position="153"/>
    </location>
    <ligand>
        <name>molybdate</name>
        <dbReference type="ChEBI" id="CHEBI:36264"/>
    </ligand>
</feature>
<dbReference type="PIRSF" id="PIRSF004846">
    <property type="entry name" value="ModA"/>
    <property type="match status" value="1"/>
</dbReference>
<comment type="caution">
    <text evidence="15">The sequence shown here is derived from an EMBL/GenBank/DDBJ whole genome shotgun (WGS) entry which is preliminary data.</text>
</comment>
<reference evidence="16" key="1">
    <citation type="submission" date="2020-01" db="EMBL/GenBank/DDBJ databases">
        <authorList>
            <person name="Fang Y."/>
            <person name="Sun R."/>
            <person name="Nie L."/>
            <person name="He J."/>
            <person name="Hao L."/>
            <person name="Wang L."/>
            <person name="Su S."/>
            <person name="Lv E."/>
            <person name="Zhang Z."/>
            <person name="Xie R."/>
            <person name="Liu H."/>
        </authorList>
    </citation>
    <scope>NUCLEOTIDE SEQUENCE [LARGE SCALE GENOMIC DNA]</scope>
    <source>
        <strain evidence="16">XCT-53</strain>
    </source>
</reference>
<dbReference type="GO" id="GO:0030973">
    <property type="term" value="F:molybdate ion binding"/>
    <property type="evidence" value="ECO:0007669"/>
    <property type="project" value="TreeGrafter"/>
</dbReference>